<dbReference type="RefSeq" id="XP_051442450.1">
    <property type="nucleotide sequence ID" value="XM_051590757.1"/>
</dbReference>
<dbReference type="GeneID" id="75916100"/>
<feature type="compositionally biased region" description="Basic and acidic residues" evidence="5">
    <location>
        <begin position="294"/>
        <end position="315"/>
    </location>
</feature>
<dbReference type="SMART" id="SM01313">
    <property type="entry name" value="Sec3-PIP2_bind"/>
    <property type="match status" value="1"/>
</dbReference>
<keyword evidence="4" id="KW-0175">Coiled coil</keyword>
<keyword evidence="8" id="KW-1185">Reference proteome</keyword>
<dbReference type="Pfam" id="PF20654">
    <property type="entry name" value="Sec3_C-term"/>
    <property type="match status" value="1"/>
</dbReference>
<dbReference type="Gene3D" id="2.30.29.90">
    <property type="match status" value="1"/>
</dbReference>
<sequence>MAVTAEYHSGNVLIQFPPTFTGSLLVRPLEFPFVPAFCNMSSHDNIRQALISNLFSLDSGGGGETLLVHLKVFEDVKQTSKSQSSDGRQASNIMGKARFLCLTQKRNKIRLYKVKRTSTGFSIGKAWPIEDVKSIQHIDNNQFCMTLNKAYTWAVERPKEKMTFLAYVVDTSQRYAGRIPRLINVDEARLQRYMPSIAGGGTSGPSPTPSGSNSASYSDNGMVYSPQAREGARSPSSPRYSTHEQVFSTSPPPMAPMVAKARAPPQHAVAETVQNYHEPPRRPREMQNNYNEPMDERERWRRERERESQTYREPSESSQPASRYPPTNGDDRAAAAVQRSLSPGPSPVVALQQPPAARNNPAAPPPRSKERERQERQERAMEREEQREKSKKEKQALEEKEKQKHMAEQRERMVEQSSLMNVEEMLTDFNWKTSGNAAALERRLLGELSALEAANVHAIIESDERVANVVGQIDKALEELESMENWLLLYAAELNSMGDDIHQIEWQNRGLQVQTANQRSLINELQDLLSSVRVSENVLQTLRNCPMDNVKDINTVQDAAADLQRVLKIKMEDGLQTMKAVQERIQEYNVYSNAFTNRTYDHLRATIQTQTDILFETRSRSSPATTRKSNLVIITPHTTLEDAIFKYQGLALWMKEMDPRRYNELQTLYSQGLIRPCKRDIKDVMDSTRQYFAAIRNRNTDDLDFLFRADDSRPVRALGYTSGRSTDDSRAHRYRNMLRGSVEGVIGSGSNSRESVDEDERIASEAFSHMMGQIVSLVVREQNFMRDLFQLSHDAPKTFQERGPVYSVVPDKDTLYIRREKMKDVKVSKRVLDLMDTMFDGLQAELLGFIEYGTRGSDQEFGINMLDFLSTRLEKMFERFIEDQLRAIEETKVTSKKRRGILSFIRTFPLFAVRLEVAGSSMQPNSKVRTLVNQAYERVVNGMVSSLDAIARESDLAGDDKEQLNAHVMIVENMHHFYHELRAHKIQVLDRWVKHAKTQYESNLNQYIKVVIRRPLGRLLEFFEGVESMMKTSTPEEVGFHMNYNKVQLRKVIAQYPAKEVKKSLEQLYKRVDKHFSEEEGLLQVVWRGIQEEFIRQHEKMEDLIRQCYPDANVSLEFTIQDLLAMMSELARKVNL</sequence>
<evidence type="ECO:0000256" key="1">
    <source>
        <dbReference type="ARBA" id="ARBA00006518"/>
    </source>
</evidence>
<comment type="caution">
    <text evidence="7">The sequence shown here is derived from an EMBL/GenBank/DDBJ whole genome shotgun (WGS) entry which is preliminary data.</text>
</comment>
<dbReference type="Pfam" id="PF15277">
    <property type="entry name" value="Sec3-PIP2_bind"/>
    <property type="match status" value="1"/>
</dbReference>
<reference evidence="7" key="2">
    <citation type="journal article" date="2022" name="Proc. Natl. Acad. Sci. U.S.A.">
        <title>Diploid-dominant life cycles characterize the early evolution of Fungi.</title>
        <authorList>
            <person name="Amses K.R."/>
            <person name="Simmons D.R."/>
            <person name="Longcore J.E."/>
            <person name="Mondo S.J."/>
            <person name="Seto K."/>
            <person name="Jeronimo G.H."/>
            <person name="Bonds A.E."/>
            <person name="Quandt C.A."/>
            <person name="Davis W.J."/>
            <person name="Chang Y."/>
            <person name="Federici B.A."/>
            <person name="Kuo A."/>
            <person name="LaButti K."/>
            <person name="Pangilinan J."/>
            <person name="Andreopoulos W."/>
            <person name="Tritt A."/>
            <person name="Riley R."/>
            <person name="Hundley H."/>
            <person name="Johnson J."/>
            <person name="Lipzen A."/>
            <person name="Barry K."/>
            <person name="Lang B.F."/>
            <person name="Cuomo C.A."/>
            <person name="Buchler N.E."/>
            <person name="Grigoriev I.V."/>
            <person name="Spatafora J.W."/>
            <person name="Stajich J.E."/>
            <person name="James T.Y."/>
        </authorList>
    </citation>
    <scope>NUCLEOTIDE SEQUENCE</scope>
    <source>
        <strain evidence="7">AG</strain>
    </source>
</reference>
<evidence type="ECO:0000256" key="3">
    <source>
        <dbReference type="ARBA" id="ARBA00022483"/>
    </source>
</evidence>
<dbReference type="InterPro" id="IPR028258">
    <property type="entry name" value="Sec3-PIP2_bind"/>
</dbReference>
<evidence type="ECO:0000259" key="6">
    <source>
        <dbReference type="SMART" id="SM01313"/>
    </source>
</evidence>
<dbReference type="Pfam" id="PF09763">
    <property type="entry name" value="Sec3_CC"/>
    <property type="match status" value="1"/>
</dbReference>
<evidence type="ECO:0000256" key="4">
    <source>
        <dbReference type="ARBA" id="ARBA00023054"/>
    </source>
</evidence>
<gene>
    <name evidence="7" type="ORF">K450DRAFT_251677</name>
</gene>
<accession>A0AAD5E4X0</accession>
<dbReference type="PANTHER" id="PTHR16092">
    <property type="entry name" value="SEC3/SYNTAXIN-RELATED"/>
    <property type="match status" value="1"/>
</dbReference>
<dbReference type="Proteomes" id="UP001206595">
    <property type="component" value="Unassembled WGS sequence"/>
</dbReference>
<dbReference type="GO" id="GO:0006887">
    <property type="term" value="P:exocytosis"/>
    <property type="evidence" value="ECO:0007669"/>
    <property type="project" value="UniProtKB-KW"/>
</dbReference>
<dbReference type="InterPro" id="IPR048628">
    <property type="entry name" value="Sec3_C"/>
</dbReference>
<organism evidence="7 8">
    <name type="scientific">Umbelopsis ramanniana AG</name>
    <dbReference type="NCBI Taxonomy" id="1314678"/>
    <lineage>
        <taxon>Eukaryota</taxon>
        <taxon>Fungi</taxon>
        <taxon>Fungi incertae sedis</taxon>
        <taxon>Mucoromycota</taxon>
        <taxon>Mucoromycotina</taxon>
        <taxon>Umbelopsidomycetes</taxon>
        <taxon>Umbelopsidales</taxon>
        <taxon>Umbelopsidaceae</taxon>
        <taxon>Umbelopsis</taxon>
    </lineage>
</organism>
<keyword evidence="3" id="KW-0268">Exocytosis</keyword>
<evidence type="ECO:0000313" key="7">
    <source>
        <dbReference type="EMBL" id="KAI8577446.1"/>
    </source>
</evidence>
<dbReference type="EMBL" id="MU620940">
    <property type="protein sequence ID" value="KAI8577446.1"/>
    <property type="molecule type" value="Genomic_DNA"/>
</dbReference>
<keyword evidence="2" id="KW-0813">Transport</keyword>
<reference evidence="7" key="1">
    <citation type="submission" date="2021-06" db="EMBL/GenBank/DDBJ databases">
        <authorList>
            <consortium name="DOE Joint Genome Institute"/>
            <person name="Mondo S.J."/>
            <person name="Amses K.R."/>
            <person name="Simmons D.R."/>
            <person name="Longcore J.E."/>
            <person name="Seto K."/>
            <person name="Alves G.H."/>
            <person name="Bonds A.E."/>
            <person name="Quandt C.A."/>
            <person name="Davis W.J."/>
            <person name="Chang Y."/>
            <person name="Letcher P.M."/>
            <person name="Powell M.J."/>
            <person name="Kuo A."/>
            <person name="Labutti K."/>
            <person name="Pangilinan J."/>
            <person name="Andreopoulos W."/>
            <person name="Tritt A."/>
            <person name="Riley R."/>
            <person name="Hundley H."/>
            <person name="Johnson J."/>
            <person name="Lipzen A."/>
            <person name="Barry K."/>
            <person name="Berbee M.L."/>
            <person name="Buchler N.E."/>
            <person name="Grigoriev I.V."/>
            <person name="Spatafora J.W."/>
            <person name="Stajich J.E."/>
            <person name="James T.Y."/>
        </authorList>
    </citation>
    <scope>NUCLEOTIDE SEQUENCE</scope>
    <source>
        <strain evidence="7">AG</strain>
    </source>
</reference>
<dbReference type="AlphaFoldDB" id="A0AAD5E4X0"/>
<proteinExistence type="inferred from homology"/>
<feature type="compositionally biased region" description="Low complexity" evidence="5">
    <location>
        <begin position="209"/>
        <end position="218"/>
    </location>
</feature>
<feature type="region of interest" description="Disordered" evidence="5">
    <location>
        <begin position="196"/>
        <end position="410"/>
    </location>
</feature>
<evidence type="ECO:0000313" key="8">
    <source>
        <dbReference type="Proteomes" id="UP001206595"/>
    </source>
</evidence>
<dbReference type="PANTHER" id="PTHR16092:SF14">
    <property type="entry name" value="EXOCYST COMPLEX COMPONENT 1 ISOFORM X1"/>
    <property type="match status" value="1"/>
</dbReference>
<dbReference type="InterPro" id="IPR019160">
    <property type="entry name" value="Sec3_CC"/>
</dbReference>
<dbReference type="GO" id="GO:0000145">
    <property type="term" value="C:exocyst"/>
    <property type="evidence" value="ECO:0007669"/>
    <property type="project" value="InterPro"/>
</dbReference>
<protein>
    <recommendedName>
        <fullName evidence="6">Exocyst complex component Sec3 PIP2-binding N-terminal domain-containing protein</fullName>
    </recommendedName>
</protein>
<dbReference type="GO" id="GO:0005886">
    <property type="term" value="C:plasma membrane"/>
    <property type="evidence" value="ECO:0007669"/>
    <property type="project" value="TreeGrafter"/>
</dbReference>
<evidence type="ECO:0000256" key="2">
    <source>
        <dbReference type="ARBA" id="ARBA00022448"/>
    </source>
</evidence>
<feature type="domain" description="Exocyst complex component Sec3 PIP2-binding N-terminal" evidence="6">
    <location>
        <begin position="93"/>
        <end position="175"/>
    </location>
</feature>
<feature type="compositionally biased region" description="Polar residues" evidence="5">
    <location>
        <begin position="234"/>
        <end position="249"/>
    </location>
</feature>
<dbReference type="GO" id="GO:0005546">
    <property type="term" value="F:phosphatidylinositol-4,5-bisphosphate binding"/>
    <property type="evidence" value="ECO:0007669"/>
    <property type="project" value="TreeGrafter"/>
</dbReference>
<dbReference type="GO" id="GO:0006893">
    <property type="term" value="P:Golgi to plasma membrane transport"/>
    <property type="evidence" value="ECO:0007669"/>
    <property type="project" value="TreeGrafter"/>
</dbReference>
<name>A0AAD5E4X0_UMBRA</name>
<feature type="compositionally biased region" description="Basic and acidic residues" evidence="5">
    <location>
        <begin position="367"/>
        <end position="410"/>
    </location>
</feature>
<comment type="similarity">
    <text evidence="1">Belongs to the SEC3 family.</text>
</comment>
<evidence type="ECO:0000256" key="5">
    <source>
        <dbReference type="SAM" id="MobiDB-lite"/>
    </source>
</evidence>